<proteinExistence type="predicted"/>
<dbReference type="OrthoDB" id="2985494at2759"/>
<gene>
    <name evidence="3" type="ORF">JR316_005911</name>
</gene>
<evidence type="ECO:0000256" key="1">
    <source>
        <dbReference type="SAM" id="Coils"/>
    </source>
</evidence>
<feature type="compositionally biased region" description="Low complexity" evidence="2">
    <location>
        <begin position="202"/>
        <end position="216"/>
    </location>
</feature>
<name>A0A8H8CLE1_PSICU</name>
<evidence type="ECO:0000256" key="2">
    <source>
        <dbReference type="SAM" id="MobiDB-lite"/>
    </source>
</evidence>
<feature type="compositionally biased region" description="Polar residues" evidence="2">
    <location>
        <begin position="189"/>
        <end position="201"/>
    </location>
</feature>
<dbReference type="EMBL" id="JAFIQS010000005">
    <property type="protein sequence ID" value="KAG5169355.1"/>
    <property type="molecule type" value="Genomic_DNA"/>
</dbReference>
<feature type="region of interest" description="Disordered" evidence="2">
    <location>
        <begin position="134"/>
        <end position="249"/>
    </location>
</feature>
<evidence type="ECO:0000313" key="3">
    <source>
        <dbReference type="EMBL" id="KAG5169355.1"/>
    </source>
</evidence>
<feature type="compositionally biased region" description="Polar residues" evidence="2">
    <location>
        <begin position="217"/>
        <end position="229"/>
    </location>
</feature>
<protein>
    <submittedName>
        <fullName evidence="3">Uncharacterized protein</fullName>
    </submittedName>
</protein>
<dbReference type="AlphaFoldDB" id="A0A8H8CLE1"/>
<feature type="compositionally biased region" description="Low complexity" evidence="2">
    <location>
        <begin position="230"/>
        <end position="243"/>
    </location>
</feature>
<sequence length="459" mass="52237">MSLPDTTEQNSFKEEIVELARTLAEIQSRLQQLALRLEEKEKHSEISGRCRELEESLKVAVNSAKWLNAQNKDLQFRLDQSRPEIDRLLIARESACKRLKHARKVIRDLLEERGDMSSPRTQGSLSQGEINEALNDDFRPDDSSSSSNDSASDKTVRLNKTPLVELTNPISPSSEGIVSHFPLGRSPITLHTNTTTHSKNATPSTPRSRSTLSFRTGNTSSSNLQSPQRPSSVTHNSSPNSSTESPGRWLIQYTKPPGSRALEVPHPVQSDVLQEFLNLDEDAMQSLQGTMTSSDISMRLHIVRLPIQHSVAFLYDPIFAETRQLKSYIVDWGRQQTNQNIERYILQHKEVDPVFEVFIFPIRQQKWYYVGPMEWSVVEGKEVWQGLQGKDRTKIISKLCKRSRGQVNGNEMEKLLDEAELHQICVEMKGVKDKHEFEERVFGSRPALLEDLRPTERSA</sequence>
<feature type="coiled-coil region" evidence="1">
    <location>
        <begin position="9"/>
        <end position="43"/>
    </location>
</feature>
<organism evidence="3">
    <name type="scientific">Psilocybe cubensis</name>
    <name type="common">Psychedelic mushroom</name>
    <name type="synonym">Stropharia cubensis</name>
    <dbReference type="NCBI Taxonomy" id="181762"/>
    <lineage>
        <taxon>Eukaryota</taxon>
        <taxon>Fungi</taxon>
        <taxon>Dikarya</taxon>
        <taxon>Basidiomycota</taxon>
        <taxon>Agaricomycotina</taxon>
        <taxon>Agaricomycetes</taxon>
        <taxon>Agaricomycetidae</taxon>
        <taxon>Agaricales</taxon>
        <taxon>Agaricineae</taxon>
        <taxon>Strophariaceae</taxon>
        <taxon>Psilocybe</taxon>
    </lineage>
</organism>
<comment type="caution">
    <text evidence="3">The sequence shown here is derived from an EMBL/GenBank/DDBJ whole genome shotgun (WGS) entry which is preliminary data.</text>
</comment>
<accession>A0A8H8CLE1</accession>
<reference evidence="3" key="1">
    <citation type="submission" date="2021-02" db="EMBL/GenBank/DDBJ databases">
        <title>Psilocybe cubensis genome.</title>
        <authorList>
            <person name="Mckernan K.J."/>
            <person name="Crawford S."/>
            <person name="Trippe A."/>
            <person name="Kane L.T."/>
            <person name="Mclaughlin S."/>
        </authorList>
    </citation>
    <scope>NUCLEOTIDE SEQUENCE [LARGE SCALE GENOMIC DNA]</scope>
    <source>
        <strain evidence="3">MGC-MH-2018</strain>
    </source>
</reference>
<keyword evidence="1" id="KW-0175">Coiled coil</keyword>